<feature type="chain" id="PRO_5046578453" description="Gliding motility-associated C-terminal domain-containing protein" evidence="1">
    <location>
        <begin position="20"/>
        <end position="632"/>
    </location>
</feature>
<accession>A0ABP9C0H8</accession>
<evidence type="ECO:0000313" key="2">
    <source>
        <dbReference type="EMBL" id="GAA4801269.1"/>
    </source>
</evidence>
<name>A0ABP9C0H8_9FLAO</name>
<reference evidence="3" key="1">
    <citation type="journal article" date="2019" name="Int. J. Syst. Evol. Microbiol.">
        <title>The Global Catalogue of Microorganisms (GCM) 10K type strain sequencing project: providing services to taxonomists for standard genome sequencing and annotation.</title>
        <authorList>
            <consortium name="The Broad Institute Genomics Platform"/>
            <consortium name="The Broad Institute Genome Sequencing Center for Infectious Disease"/>
            <person name="Wu L."/>
            <person name="Ma J."/>
        </authorList>
    </citation>
    <scope>NUCLEOTIDE SEQUENCE [LARGE SCALE GENOMIC DNA]</scope>
    <source>
        <strain evidence="3">JCM 18325</strain>
    </source>
</reference>
<gene>
    <name evidence="2" type="ORF">GCM10023330_03870</name>
</gene>
<feature type="signal peptide" evidence="1">
    <location>
        <begin position="1"/>
        <end position="19"/>
    </location>
</feature>
<organism evidence="2 3">
    <name type="scientific">Litoribaculum gwangyangense</name>
    <dbReference type="NCBI Taxonomy" id="1130722"/>
    <lineage>
        <taxon>Bacteria</taxon>
        <taxon>Pseudomonadati</taxon>
        <taxon>Bacteroidota</taxon>
        <taxon>Flavobacteriia</taxon>
        <taxon>Flavobacteriales</taxon>
        <taxon>Flavobacteriaceae</taxon>
        <taxon>Litoribaculum</taxon>
    </lineage>
</organism>
<proteinExistence type="predicted"/>
<dbReference type="EMBL" id="BAABJW010000001">
    <property type="protein sequence ID" value="GAA4801269.1"/>
    <property type="molecule type" value="Genomic_DNA"/>
</dbReference>
<evidence type="ECO:0008006" key="4">
    <source>
        <dbReference type="Google" id="ProtNLM"/>
    </source>
</evidence>
<comment type="caution">
    <text evidence="2">The sequence shown here is derived from an EMBL/GenBank/DDBJ whole genome shotgun (WGS) entry which is preliminary data.</text>
</comment>
<sequence>MLKYLIALFVVLLTSFSFGQIVLTQNQSDASIGLDRKAWSGLGNTAPLSDGYAHDFILPTRTNPCQQITGIRIEISFTNYFNNNVCPHFETYYNLFYGCTTYAGGATCLPATNLIAEPNYAPITNPPIFNYGSPLGSPLNSNIVPDFGENLSIDIIPVSNPGCNPVTNGNIRYEYTITVTVTVTDILTVQPPSVNCWDNYVFNTTTCVWENLGTQPVQPTSVNCWDNYVFNTTTCAWENLGTQPVQPTSVNCWDNYVFNTATCVWENLGTQPVQPPLLNCWDNYVFNTTTCVWENLGTQPVQPSSVNCWDNYVFNTTACVWENLGTQPVQPPLLNCWDNYVFNKTTCVWENLGTQPVQPSSVNCWDNYVFNTTTCVWENLGTQPVQPTSVNCWDNYVFNTNACVWENLGTQPGNLKEVNLNLCVGETIDLFAQTNIINPSFNWSNGANSQSISITNGGRYTVEITSTLCSFETVIFNVTPLEAPVLDNVFTDGNDIIVSTVNSGNFQYSLDGFNFQSTPIFRDVIGGLYTIYVKRQDCTEVVTTQHLHFYIPKFFTPNNDGVNDTFNLAGIEFYSDSQVSIFNRYGKLIKFSKNSPLNWDGTYNGELLPSDDYWYEIIIENNIFTGHFTLKR</sequence>
<dbReference type="NCBIfam" id="TIGR04131">
    <property type="entry name" value="Bac_Flav_CTERM"/>
    <property type="match status" value="1"/>
</dbReference>
<dbReference type="Pfam" id="PF13585">
    <property type="entry name" value="CHU_C"/>
    <property type="match status" value="1"/>
</dbReference>
<dbReference type="RefSeq" id="WP_345275248.1">
    <property type="nucleotide sequence ID" value="NZ_BAABJW010000001.1"/>
</dbReference>
<dbReference type="InterPro" id="IPR026341">
    <property type="entry name" value="T9SS_type_B"/>
</dbReference>
<evidence type="ECO:0000256" key="1">
    <source>
        <dbReference type="SAM" id="SignalP"/>
    </source>
</evidence>
<protein>
    <recommendedName>
        <fullName evidence="4">Gliding motility-associated C-terminal domain-containing protein</fullName>
    </recommendedName>
</protein>
<dbReference type="Proteomes" id="UP001501433">
    <property type="component" value="Unassembled WGS sequence"/>
</dbReference>
<evidence type="ECO:0000313" key="3">
    <source>
        <dbReference type="Proteomes" id="UP001501433"/>
    </source>
</evidence>
<keyword evidence="1" id="KW-0732">Signal</keyword>
<keyword evidence="3" id="KW-1185">Reference proteome</keyword>